<evidence type="ECO:0000313" key="10">
    <source>
        <dbReference type="EMBL" id="BBE16388.1"/>
    </source>
</evidence>
<dbReference type="Pfam" id="PF07715">
    <property type="entry name" value="Plug"/>
    <property type="match status" value="1"/>
</dbReference>
<evidence type="ECO:0000256" key="4">
    <source>
        <dbReference type="ARBA" id="ARBA00022692"/>
    </source>
</evidence>
<dbReference type="PANTHER" id="PTHR30069:SF29">
    <property type="entry name" value="HEMOGLOBIN AND HEMOGLOBIN-HAPTOGLOBIN-BINDING PROTEIN 1-RELATED"/>
    <property type="match status" value="1"/>
</dbReference>
<accession>A0A5K7S494</accession>
<dbReference type="GO" id="GO:0044718">
    <property type="term" value="P:siderophore transmembrane transport"/>
    <property type="evidence" value="ECO:0007669"/>
    <property type="project" value="TreeGrafter"/>
</dbReference>
<evidence type="ECO:0000256" key="5">
    <source>
        <dbReference type="ARBA" id="ARBA00022729"/>
    </source>
</evidence>
<evidence type="ECO:0000256" key="6">
    <source>
        <dbReference type="ARBA" id="ARBA00023136"/>
    </source>
</evidence>
<comment type="similarity">
    <text evidence="8">Belongs to the TonB-dependent receptor family.</text>
</comment>
<dbReference type="SUPFAM" id="SSF56935">
    <property type="entry name" value="Porins"/>
    <property type="match status" value="1"/>
</dbReference>
<keyword evidence="4 8" id="KW-0812">Transmembrane</keyword>
<evidence type="ECO:0000259" key="9">
    <source>
        <dbReference type="Pfam" id="PF07715"/>
    </source>
</evidence>
<evidence type="ECO:0000256" key="2">
    <source>
        <dbReference type="ARBA" id="ARBA00022448"/>
    </source>
</evidence>
<dbReference type="Gene3D" id="2.40.170.20">
    <property type="entry name" value="TonB-dependent receptor, beta-barrel domain"/>
    <property type="match status" value="1"/>
</dbReference>
<protein>
    <submittedName>
        <fullName evidence="10">TonB-dependent receptor</fullName>
    </submittedName>
</protein>
<dbReference type="PROSITE" id="PS52016">
    <property type="entry name" value="TONB_DEPENDENT_REC_3"/>
    <property type="match status" value="1"/>
</dbReference>
<dbReference type="InterPro" id="IPR039426">
    <property type="entry name" value="TonB-dep_rcpt-like"/>
</dbReference>
<keyword evidence="6 8" id="KW-0472">Membrane</keyword>
<evidence type="ECO:0000256" key="7">
    <source>
        <dbReference type="ARBA" id="ARBA00023237"/>
    </source>
</evidence>
<dbReference type="InterPro" id="IPR036942">
    <property type="entry name" value="Beta-barrel_TonB_sf"/>
</dbReference>
<sequence length="649" mass="74002">MLLCILFLIYFSDETSAQKLTDTIRIQEVQVFGKRKIEEAGSMVTHIDTLALQLMKTQTISELLSSYSPVFMKSYGRGSTATASFRGTAPSHTQVFWNGMKLNSPMRGDVDFSLFPVYFIDDISLFHGGSSLQSGSGALGGSVLINNKPDWTDRFSVRYVQTLESFSTAKEYLNVGFGNGRIQLKTRLFSDQSKNDFPYFNYGVLPMHESVQKNAGYAKLGALQELYCRLAKHTLSAKLWAYQSDRDLPQLMSFEGDVRKETQNDWNVRAVGSWKYLTEKSKLELLVGLNRNQLNYFRSSSEANFVNFDSRSKEKSYTANLNFDWKPQEKLSLDWSLNSGYHQVSVFDRAQKIGYDHDRLEFSLLNAVHFQPDPKWLFSFLFRTDLYDSKLIGFIPSFGAEYLVDKKQDVALKLNVSRNYHQPSLNDLYWFPGGNSSLKPEDGSSGDLAISYSKRSDKVILSGQITGFASLIDNWIVWQPSSSGASYWEANNLRKVFARGAEVQLSVHSQFSHNLTFDMKGNYSHSATSNIDAVPSVDESRGKQLIYIPKDKANLFAEADYKKYYLKLNAPFTGKRYTSSNNVESDYEKVLNPYWLLDMSVGRQIDFKPFVMDVVANIENLTNSDYMAILWRPMPGRYYSLTIQISYKK</sequence>
<feature type="domain" description="TonB-dependent receptor plug" evidence="9">
    <location>
        <begin position="38"/>
        <end position="141"/>
    </location>
</feature>
<keyword evidence="2 8" id="KW-0813">Transport</keyword>
<dbReference type="GO" id="GO:0015344">
    <property type="term" value="F:siderophore uptake transmembrane transporter activity"/>
    <property type="evidence" value="ECO:0007669"/>
    <property type="project" value="TreeGrafter"/>
</dbReference>
<dbReference type="Gene3D" id="2.170.130.10">
    <property type="entry name" value="TonB-dependent receptor, plug domain"/>
    <property type="match status" value="1"/>
</dbReference>
<dbReference type="Proteomes" id="UP001193389">
    <property type="component" value="Chromosome"/>
</dbReference>
<name>A0A5K7S494_9BACT</name>
<keyword evidence="5" id="KW-0732">Signal</keyword>
<dbReference type="EMBL" id="AP018694">
    <property type="protein sequence ID" value="BBE16388.1"/>
    <property type="molecule type" value="Genomic_DNA"/>
</dbReference>
<comment type="subcellular location">
    <subcellularLocation>
        <location evidence="1 8">Cell outer membrane</location>
        <topology evidence="1 8">Multi-pass membrane protein</topology>
    </subcellularLocation>
</comment>
<dbReference type="InterPro" id="IPR012910">
    <property type="entry name" value="Plug_dom"/>
</dbReference>
<proteinExistence type="inferred from homology"/>
<dbReference type="KEGG" id="anf:AQPE_0526"/>
<dbReference type="PANTHER" id="PTHR30069">
    <property type="entry name" value="TONB-DEPENDENT OUTER MEMBRANE RECEPTOR"/>
    <property type="match status" value="1"/>
</dbReference>
<evidence type="ECO:0000256" key="3">
    <source>
        <dbReference type="ARBA" id="ARBA00022452"/>
    </source>
</evidence>
<evidence type="ECO:0000256" key="8">
    <source>
        <dbReference type="PROSITE-ProRule" id="PRU01360"/>
    </source>
</evidence>
<organism evidence="10 11">
    <name type="scientific">Aquipluma nitroreducens</name>
    <dbReference type="NCBI Taxonomy" id="2010828"/>
    <lineage>
        <taxon>Bacteria</taxon>
        <taxon>Pseudomonadati</taxon>
        <taxon>Bacteroidota</taxon>
        <taxon>Bacteroidia</taxon>
        <taxon>Marinilabiliales</taxon>
        <taxon>Prolixibacteraceae</taxon>
        <taxon>Aquipluma</taxon>
    </lineage>
</organism>
<keyword evidence="7 8" id="KW-0998">Cell outer membrane</keyword>
<dbReference type="InterPro" id="IPR037066">
    <property type="entry name" value="Plug_dom_sf"/>
</dbReference>
<keyword evidence="10" id="KW-0675">Receptor</keyword>
<keyword evidence="11" id="KW-1185">Reference proteome</keyword>
<dbReference type="AlphaFoldDB" id="A0A5K7S494"/>
<evidence type="ECO:0000256" key="1">
    <source>
        <dbReference type="ARBA" id="ARBA00004571"/>
    </source>
</evidence>
<evidence type="ECO:0000313" key="11">
    <source>
        <dbReference type="Proteomes" id="UP001193389"/>
    </source>
</evidence>
<dbReference type="GO" id="GO:0009279">
    <property type="term" value="C:cell outer membrane"/>
    <property type="evidence" value="ECO:0007669"/>
    <property type="project" value="UniProtKB-SubCell"/>
</dbReference>
<keyword evidence="3 8" id="KW-1134">Transmembrane beta strand</keyword>
<reference evidence="10" key="1">
    <citation type="journal article" date="2020" name="Int. J. Syst. Evol. Microbiol.">
        <title>Aquipluma nitroreducens gen. nov. sp. nov., a novel facultatively anaerobic bacterium isolated from a freshwater lake.</title>
        <authorList>
            <person name="Watanabe M."/>
            <person name="Kojima H."/>
            <person name="Fukui M."/>
        </authorList>
    </citation>
    <scope>NUCLEOTIDE SEQUENCE</scope>
    <source>
        <strain evidence="10">MeG22</strain>
    </source>
</reference>
<gene>
    <name evidence="10" type="ORF">AQPE_0526</name>
</gene>